<dbReference type="EMBL" id="GL732553">
    <property type="protein sequence ID" value="EFX79162.1"/>
    <property type="molecule type" value="Genomic_DNA"/>
</dbReference>
<proteinExistence type="predicted"/>
<evidence type="ECO:0000313" key="3">
    <source>
        <dbReference type="Proteomes" id="UP000000305"/>
    </source>
</evidence>
<dbReference type="InParanoid" id="E9GMW3"/>
<name>E9GMW3_DAPPU</name>
<feature type="coiled-coil region" evidence="1">
    <location>
        <begin position="12"/>
        <end position="46"/>
    </location>
</feature>
<evidence type="ECO:0000256" key="1">
    <source>
        <dbReference type="SAM" id="Coils"/>
    </source>
</evidence>
<reference evidence="2 3" key="1">
    <citation type="journal article" date="2011" name="Science">
        <title>The ecoresponsive genome of Daphnia pulex.</title>
        <authorList>
            <person name="Colbourne J.K."/>
            <person name="Pfrender M.E."/>
            <person name="Gilbert D."/>
            <person name="Thomas W.K."/>
            <person name="Tucker A."/>
            <person name="Oakley T.H."/>
            <person name="Tokishita S."/>
            <person name="Aerts A."/>
            <person name="Arnold G.J."/>
            <person name="Basu M.K."/>
            <person name="Bauer D.J."/>
            <person name="Caceres C.E."/>
            <person name="Carmel L."/>
            <person name="Casola C."/>
            <person name="Choi J.H."/>
            <person name="Detter J.C."/>
            <person name="Dong Q."/>
            <person name="Dusheyko S."/>
            <person name="Eads B.D."/>
            <person name="Frohlich T."/>
            <person name="Geiler-Samerotte K.A."/>
            <person name="Gerlach D."/>
            <person name="Hatcher P."/>
            <person name="Jogdeo S."/>
            <person name="Krijgsveld J."/>
            <person name="Kriventseva E.V."/>
            <person name="Kultz D."/>
            <person name="Laforsch C."/>
            <person name="Lindquist E."/>
            <person name="Lopez J."/>
            <person name="Manak J.R."/>
            <person name="Muller J."/>
            <person name="Pangilinan J."/>
            <person name="Patwardhan R.P."/>
            <person name="Pitluck S."/>
            <person name="Pritham E.J."/>
            <person name="Rechtsteiner A."/>
            <person name="Rho M."/>
            <person name="Rogozin I.B."/>
            <person name="Sakarya O."/>
            <person name="Salamov A."/>
            <person name="Schaack S."/>
            <person name="Shapiro H."/>
            <person name="Shiga Y."/>
            <person name="Skalitzky C."/>
            <person name="Smith Z."/>
            <person name="Souvorov A."/>
            <person name="Sung W."/>
            <person name="Tang Z."/>
            <person name="Tsuchiya D."/>
            <person name="Tu H."/>
            <person name="Vos H."/>
            <person name="Wang M."/>
            <person name="Wolf Y.I."/>
            <person name="Yamagata H."/>
            <person name="Yamada T."/>
            <person name="Ye Y."/>
            <person name="Shaw J.R."/>
            <person name="Andrews J."/>
            <person name="Crease T.J."/>
            <person name="Tang H."/>
            <person name="Lucas S.M."/>
            <person name="Robertson H.M."/>
            <person name="Bork P."/>
            <person name="Koonin E.V."/>
            <person name="Zdobnov E.M."/>
            <person name="Grigoriev I.V."/>
            <person name="Lynch M."/>
            <person name="Boore J.L."/>
        </authorList>
    </citation>
    <scope>NUCLEOTIDE SEQUENCE [LARGE SCALE GENOMIC DNA]</scope>
</reference>
<dbReference type="PhylomeDB" id="E9GMW3"/>
<evidence type="ECO:0000313" key="2">
    <source>
        <dbReference type="EMBL" id="EFX79162.1"/>
    </source>
</evidence>
<keyword evidence="3" id="KW-1185">Reference proteome</keyword>
<dbReference type="KEGG" id="dpx:DAPPUDRAFT_104646"/>
<protein>
    <submittedName>
        <fullName evidence="2">Uncharacterized protein</fullName>
    </submittedName>
</protein>
<dbReference type="AlphaFoldDB" id="E9GMW3"/>
<dbReference type="HOGENOM" id="CLU_788137_0_0_1"/>
<accession>E9GMW3</accession>
<sequence length="352" mass="39757">MSTKPESLENKIEHLEYHIQDLKARKKAYQETEDQYEKNFQDIANKTFETTKFLDELQNFTTGDSIDRSIHTELDNEKTNTIINLQEIVDNLTAQNNSQATTICQLQKRNTVLKKNRRVSISVTVLDTGASHSGDDDVSTSQGPLTSRFSKTLINAPDATILESGTKPIVKVLGELFSREDKKSIPTFKAVQRTPKFVLTGQEQKILFVHKKIVIPVTTEAETTVTLVAENKVHQAIGVAIHVATDVHTRKETSRDTKITALENPINLITITTDLQIDPRQDYGDQRKNYNNAPRAWPTVQNNSAYIEGTGPGNNQWLGQRDIVWYNCNKRGHIARVGQTMEARINNLFLLD</sequence>
<gene>
    <name evidence="2" type="ORF">DAPPUDRAFT_104646</name>
</gene>
<organism evidence="2 3">
    <name type="scientific">Daphnia pulex</name>
    <name type="common">Water flea</name>
    <dbReference type="NCBI Taxonomy" id="6669"/>
    <lineage>
        <taxon>Eukaryota</taxon>
        <taxon>Metazoa</taxon>
        <taxon>Ecdysozoa</taxon>
        <taxon>Arthropoda</taxon>
        <taxon>Crustacea</taxon>
        <taxon>Branchiopoda</taxon>
        <taxon>Diplostraca</taxon>
        <taxon>Cladocera</taxon>
        <taxon>Anomopoda</taxon>
        <taxon>Daphniidae</taxon>
        <taxon>Daphnia</taxon>
    </lineage>
</organism>
<keyword evidence="1" id="KW-0175">Coiled coil</keyword>
<dbReference type="Proteomes" id="UP000000305">
    <property type="component" value="Unassembled WGS sequence"/>
</dbReference>